<comment type="caution">
    <text evidence="1">The sequence shown here is derived from an EMBL/GenBank/DDBJ whole genome shotgun (WGS) entry which is preliminary data.</text>
</comment>
<evidence type="ECO:0000313" key="2">
    <source>
        <dbReference type="Proteomes" id="UP001626550"/>
    </source>
</evidence>
<protein>
    <submittedName>
        <fullName evidence="1">Transient receptor putative cation channel subfamily M member 2</fullName>
    </submittedName>
</protein>
<gene>
    <name evidence="1" type="primary">TRPM2_15</name>
    <name evidence="1" type="ORF">Ciccas_010524</name>
</gene>
<reference evidence="1 2" key="1">
    <citation type="submission" date="2024-11" db="EMBL/GenBank/DDBJ databases">
        <title>Adaptive evolution of stress response genes in parasites aligns with host niche diversity.</title>
        <authorList>
            <person name="Hahn C."/>
            <person name="Resl P."/>
        </authorList>
    </citation>
    <scope>NUCLEOTIDE SEQUENCE [LARGE SCALE GENOMIC DNA]</scope>
    <source>
        <strain evidence="1">EGGRZ-B1_66</strain>
        <tissue evidence="1">Body</tissue>
    </source>
</reference>
<keyword evidence="1" id="KW-0675">Receptor</keyword>
<keyword evidence="2" id="KW-1185">Reference proteome</keyword>
<name>A0ABD2PVX0_9PLAT</name>
<dbReference type="Proteomes" id="UP001626550">
    <property type="component" value="Unassembled WGS sequence"/>
</dbReference>
<accession>A0ABD2PVX0</accession>
<organism evidence="1 2">
    <name type="scientific">Cichlidogyrus casuarinus</name>
    <dbReference type="NCBI Taxonomy" id="1844966"/>
    <lineage>
        <taxon>Eukaryota</taxon>
        <taxon>Metazoa</taxon>
        <taxon>Spiralia</taxon>
        <taxon>Lophotrochozoa</taxon>
        <taxon>Platyhelminthes</taxon>
        <taxon>Monogenea</taxon>
        <taxon>Monopisthocotylea</taxon>
        <taxon>Dactylogyridea</taxon>
        <taxon>Ancyrocephalidae</taxon>
        <taxon>Cichlidogyrus</taxon>
    </lineage>
</organism>
<dbReference type="EMBL" id="JBJKFK010002575">
    <property type="protein sequence ID" value="KAL3310902.1"/>
    <property type="molecule type" value="Genomic_DNA"/>
</dbReference>
<dbReference type="PANTHER" id="PTHR13030:SF8">
    <property type="entry name" value="ADP-RIBOSE PYROPHOSPHATASE, MITOCHONDRIAL"/>
    <property type="match status" value="1"/>
</dbReference>
<dbReference type="InterPro" id="IPR039989">
    <property type="entry name" value="NUDT9"/>
</dbReference>
<dbReference type="Pfam" id="PF25969">
    <property type="entry name" value="NUDT9_N"/>
    <property type="match status" value="1"/>
</dbReference>
<dbReference type="AlphaFoldDB" id="A0ABD2PVX0"/>
<sequence>MSSKPEDLPFNNYDEICGVSRKGLRHKVRLAKVTLPPCGSIQPGLPLNPYGRSGLIGRGLLPRWGPNHNVILDNAQQHSASSISRGEQIASILNLYRNPDENRAADLKVLFRPKKFPRFQIEEGTLNDHLNADHAWIEAVFLNMHQNPEAPFSDDFLEFFEEEFSDEKASWVRIIGTPGLRSSHEGLLASLLAYHKQFKI</sequence>
<dbReference type="PANTHER" id="PTHR13030">
    <property type="entry name" value="NUDIX HYDROLASE"/>
    <property type="match status" value="1"/>
</dbReference>
<proteinExistence type="predicted"/>
<evidence type="ECO:0000313" key="1">
    <source>
        <dbReference type="EMBL" id="KAL3310902.1"/>
    </source>
</evidence>
<dbReference type="Gene3D" id="3.90.79.10">
    <property type="entry name" value="Nucleoside Triphosphate Pyrophosphohydrolase"/>
    <property type="match status" value="1"/>
</dbReference>